<organism evidence="2 3">
    <name type="scientific">Cohnella faecalis</name>
    <dbReference type="NCBI Taxonomy" id="2315694"/>
    <lineage>
        <taxon>Bacteria</taxon>
        <taxon>Bacillati</taxon>
        <taxon>Bacillota</taxon>
        <taxon>Bacilli</taxon>
        <taxon>Bacillales</taxon>
        <taxon>Paenibacillaceae</taxon>
        <taxon>Cohnella</taxon>
    </lineage>
</organism>
<keyword evidence="3" id="KW-1185">Reference proteome</keyword>
<accession>A0A398CV75</accession>
<evidence type="ECO:0000259" key="1">
    <source>
        <dbReference type="Pfam" id="PF01370"/>
    </source>
</evidence>
<name>A0A398CV75_9BACL</name>
<dbReference type="Pfam" id="PF01370">
    <property type="entry name" value="Epimerase"/>
    <property type="match status" value="1"/>
</dbReference>
<proteinExistence type="predicted"/>
<sequence>MTNALVTGATGFLGQHVCLRLNRMGWNVTGMGRSESVGASLEKQGVRFVQADLRDEESVVRACAGQEVVFHCGALSSPWGPYREFEAVNVGGTKHVAAGCRKHEVRRFIHISTPTIYFDNRDRLDIREDDRLPAKPINAYAATKLLAERVAFQAFADGQPGLILRPRAIFGPLDRALFPRLMRANDSRGIPLIKGGNVRLDLTYVDNVVDAMLLGWEAPHEALGQAYNITNGEPAILRNVLEKLFAMMGVRLRTRTIPYPVAYGAAALLEWSHRMLPVLGEPALTRYTIGVMSRSQTLDITLARERLGYAPRVGLHEGLRAFAEWWSSIGR</sequence>
<dbReference type="InterPro" id="IPR001509">
    <property type="entry name" value="Epimerase_deHydtase"/>
</dbReference>
<dbReference type="PANTHER" id="PTHR43245">
    <property type="entry name" value="BIFUNCTIONAL POLYMYXIN RESISTANCE PROTEIN ARNA"/>
    <property type="match status" value="1"/>
</dbReference>
<evidence type="ECO:0000313" key="2">
    <source>
        <dbReference type="EMBL" id="RIE02934.1"/>
    </source>
</evidence>
<comment type="caution">
    <text evidence="2">The sequence shown here is derived from an EMBL/GenBank/DDBJ whole genome shotgun (WGS) entry which is preliminary data.</text>
</comment>
<feature type="domain" description="NAD-dependent epimerase/dehydratase" evidence="1">
    <location>
        <begin position="4"/>
        <end position="229"/>
    </location>
</feature>
<protein>
    <submittedName>
        <fullName evidence="2">NAD-dependent epimerase/dehydratase family protein</fullName>
    </submittedName>
</protein>
<dbReference type="InterPro" id="IPR050177">
    <property type="entry name" value="Lipid_A_modif_metabolic_enz"/>
</dbReference>
<dbReference type="SUPFAM" id="SSF51735">
    <property type="entry name" value="NAD(P)-binding Rossmann-fold domains"/>
    <property type="match status" value="1"/>
</dbReference>
<dbReference type="AlphaFoldDB" id="A0A398CV75"/>
<dbReference type="RefSeq" id="WP_119150961.1">
    <property type="nucleotide sequence ID" value="NZ_JBHSOV010000027.1"/>
</dbReference>
<evidence type="ECO:0000313" key="3">
    <source>
        <dbReference type="Proteomes" id="UP000266340"/>
    </source>
</evidence>
<dbReference type="OrthoDB" id="9811743at2"/>
<dbReference type="Gene3D" id="3.40.50.720">
    <property type="entry name" value="NAD(P)-binding Rossmann-like Domain"/>
    <property type="match status" value="1"/>
</dbReference>
<dbReference type="PANTHER" id="PTHR43245:SF24">
    <property type="entry name" value="DEHYDROGENASE"/>
    <property type="match status" value="1"/>
</dbReference>
<dbReference type="Proteomes" id="UP000266340">
    <property type="component" value="Unassembled WGS sequence"/>
</dbReference>
<reference evidence="2 3" key="1">
    <citation type="submission" date="2018-09" db="EMBL/GenBank/DDBJ databases">
        <title>Cohnella cavernae sp. nov., isolated from a karst cave.</title>
        <authorList>
            <person name="Zhu H."/>
        </authorList>
    </citation>
    <scope>NUCLEOTIDE SEQUENCE [LARGE SCALE GENOMIC DNA]</scope>
    <source>
        <strain evidence="2 3">K2E09-144</strain>
    </source>
</reference>
<gene>
    <name evidence="2" type="ORF">D3H35_20205</name>
</gene>
<dbReference type="EMBL" id="QXJM01000039">
    <property type="protein sequence ID" value="RIE02934.1"/>
    <property type="molecule type" value="Genomic_DNA"/>
</dbReference>
<dbReference type="InterPro" id="IPR036291">
    <property type="entry name" value="NAD(P)-bd_dom_sf"/>
</dbReference>